<organism evidence="1 2">
    <name type="scientific">Lysinibacillus odysseyi 34hs-1 = NBRC 100172</name>
    <dbReference type="NCBI Taxonomy" id="1220589"/>
    <lineage>
        <taxon>Bacteria</taxon>
        <taxon>Bacillati</taxon>
        <taxon>Bacillota</taxon>
        <taxon>Bacilli</taxon>
        <taxon>Bacillales</taxon>
        <taxon>Bacillaceae</taxon>
        <taxon>Lysinibacillus</taxon>
    </lineage>
</organism>
<sequence>MEITINIDGKDVAFKSTGAIPKRYKMQFGRDLFADLFKMGITKEMKEEDIRKIDFDVFYDIAWTFAKTANSDIKDPMTWLDSFDVFPIMDLVPQLQELIALTISSKKK</sequence>
<gene>
    <name evidence="1" type="ORF">CD32_01290</name>
</gene>
<dbReference type="eggNOG" id="ENOG50320HP">
    <property type="taxonomic scope" value="Bacteria"/>
</dbReference>
<name>A0A0A3IVI6_9BACI</name>
<dbReference type="STRING" id="1220589.CD32_01290"/>
<evidence type="ECO:0008006" key="3">
    <source>
        <dbReference type="Google" id="ProtNLM"/>
    </source>
</evidence>
<comment type="caution">
    <text evidence="1">The sequence shown here is derived from an EMBL/GenBank/DDBJ whole genome shotgun (WGS) entry which is preliminary data.</text>
</comment>
<proteinExistence type="predicted"/>
<keyword evidence="2" id="KW-1185">Reference proteome</keyword>
<dbReference type="Proteomes" id="UP000030437">
    <property type="component" value="Unassembled WGS sequence"/>
</dbReference>
<dbReference type="OrthoDB" id="1697664at2"/>
<evidence type="ECO:0000313" key="1">
    <source>
        <dbReference type="EMBL" id="KGR88726.1"/>
    </source>
</evidence>
<reference evidence="1 2" key="1">
    <citation type="submission" date="2014-02" db="EMBL/GenBank/DDBJ databases">
        <title>Draft genome sequence of Lysinibacillus odysseyi NBRC 100172.</title>
        <authorList>
            <person name="Zhang F."/>
            <person name="Wang G."/>
            <person name="Zhang L."/>
        </authorList>
    </citation>
    <scope>NUCLEOTIDE SEQUENCE [LARGE SCALE GENOMIC DNA]</scope>
    <source>
        <strain evidence="1 2">NBRC 100172</strain>
    </source>
</reference>
<dbReference type="RefSeq" id="WP_036150379.1">
    <property type="nucleotide sequence ID" value="NZ_AVCX01000026.1"/>
</dbReference>
<protein>
    <recommendedName>
        <fullName evidence="3">Prophage pi2 protein 40</fullName>
    </recommendedName>
</protein>
<evidence type="ECO:0000313" key="2">
    <source>
        <dbReference type="Proteomes" id="UP000030437"/>
    </source>
</evidence>
<dbReference type="EMBL" id="JPVP01000037">
    <property type="protein sequence ID" value="KGR88726.1"/>
    <property type="molecule type" value="Genomic_DNA"/>
</dbReference>
<dbReference type="AlphaFoldDB" id="A0A0A3IVI6"/>
<accession>A0A0A3IVI6</accession>